<keyword evidence="3" id="KW-1185">Reference proteome</keyword>
<dbReference type="Proteomes" id="UP000603352">
    <property type="component" value="Unassembled WGS sequence"/>
</dbReference>
<protein>
    <submittedName>
        <fullName evidence="2">Alpha/beta hydrolase</fullName>
    </submittedName>
</protein>
<dbReference type="InterPro" id="IPR000639">
    <property type="entry name" value="Epox_hydrolase-like"/>
</dbReference>
<dbReference type="InterPro" id="IPR000073">
    <property type="entry name" value="AB_hydrolase_1"/>
</dbReference>
<dbReference type="Pfam" id="PF00561">
    <property type="entry name" value="Abhydrolase_1"/>
    <property type="match status" value="1"/>
</dbReference>
<dbReference type="PRINTS" id="PR00412">
    <property type="entry name" value="EPOXHYDRLASE"/>
</dbReference>
<reference evidence="3" key="1">
    <citation type="journal article" date="2019" name="Int. J. Syst. Evol. Microbiol.">
        <title>The Global Catalogue of Microorganisms (GCM) 10K type strain sequencing project: providing services to taxonomists for standard genome sequencing and annotation.</title>
        <authorList>
            <consortium name="The Broad Institute Genomics Platform"/>
            <consortium name="The Broad Institute Genome Sequencing Center for Infectious Disease"/>
            <person name="Wu L."/>
            <person name="Ma J."/>
        </authorList>
    </citation>
    <scope>NUCLEOTIDE SEQUENCE [LARGE SCALE GENOMIC DNA]</scope>
    <source>
        <strain evidence="3">CGMCC 1.10188</strain>
    </source>
</reference>
<evidence type="ECO:0000313" key="2">
    <source>
        <dbReference type="EMBL" id="GGB42158.1"/>
    </source>
</evidence>
<name>A0ABQ1IKA5_9PROT</name>
<accession>A0ABQ1IKA5</accession>
<comment type="caution">
    <text evidence="2">The sequence shown here is derived from an EMBL/GenBank/DDBJ whole genome shotgun (WGS) entry which is preliminary data.</text>
</comment>
<dbReference type="EMBL" id="BMDZ01000026">
    <property type="protein sequence ID" value="GGB42158.1"/>
    <property type="molecule type" value="Genomic_DNA"/>
</dbReference>
<gene>
    <name evidence="2" type="ORF">GCM10011505_24460</name>
</gene>
<dbReference type="GO" id="GO:0016787">
    <property type="term" value="F:hydrolase activity"/>
    <property type="evidence" value="ECO:0007669"/>
    <property type="project" value="UniProtKB-KW"/>
</dbReference>
<feature type="domain" description="AB hydrolase-1" evidence="1">
    <location>
        <begin position="32"/>
        <end position="282"/>
    </location>
</feature>
<organism evidence="2 3">
    <name type="scientific">Tistrella bauzanensis</name>
    <dbReference type="NCBI Taxonomy" id="657419"/>
    <lineage>
        <taxon>Bacteria</taxon>
        <taxon>Pseudomonadati</taxon>
        <taxon>Pseudomonadota</taxon>
        <taxon>Alphaproteobacteria</taxon>
        <taxon>Geminicoccales</taxon>
        <taxon>Geminicoccaceae</taxon>
        <taxon>Tistrella</taxon>
    </lineage>
</organism>
<sequence length="297" mass="33538">MTTEFYDQSFTRRRITVDDGTTINLVSGGKGPPLLLLHGYPESHVMWHRVAPLLAPHFELVIPDLRGYGDSDKPAGDEAHARYSKRRMALDMAQVMTALGHERFSVAGHDRGARVTHRLLRDHEARVVRASVMDIVPTLDIYEATDRTIATSYFHWFFLIQDDGLPERLIAGDPGYLLDWALNRLCVDPAAIGADEREEYKRWFVLPETIHATCEDYRAGATIDLDHDRADRDHRLSVPLLVLWGAHRLVGKRFDPLAIWRQYATAVEGEAIDCGHFLPEEAPEAVAARMITFFGAA</sequence>
<dbReference type="SUPFAM" id="SSF53474">
    <property type="entry name" value="alpha/beta-Hydrolases"/>
    <property type="match status" value="1"/>
</dbReference>
<evidence type="ECO:0000313" key="3">
    <source>
        <dbReference type="Proteomes" id="UP000603352"/>
    </source>
</evidence>
<dbReference type="Gene3D" id="3.40.50.1820">
    <property type="entry name" value="alpha/beta hydrolase"/>
    <property type="match status" value="1"/>
</dbReference>
<evidence type="ECO:0000259" key="1">
    <source>
        <dbReference type="Pfam" id="PF00561"/>
    </source>
</evidence>
<keyword evidence="2" id="KW-0378">Hydrolase</keyword>
<dbReference type="PANTHER" id="PTHR43798">
    <property type="entry name" value="MONOACYLGLYCEROL LIPASE"/>
    <property type="match status" value="1"/>
</dbReference>
<dbReference type="InterPro" id="IPR029058">
    <property type="entry name" value="AB_hydrolase_fold"/>
</dbReference>
<proteinExistence type="predicted"/>
<dbReference type="PANTHER" id="PTHR43798:SF33">
    <property type="entry name" value="HYDROLASE, PUTATIVE (AFU_ORTHOLOGUE AFUA_2G14860)-RELATED"/>
    <property type="match status" value="1"/>
</dbReference>
<dbReference type="RefSeq" id="WP_188578190.1">
    <property type="nucleotide sequence ID" value="NZ_BMDZ01000026.1"/>
</dbReference>
<dbReference type="InterPro" id="IPR050266">
    <property type="entry name" value="AB_hydrolase_sf"/>
</dbReference>